<accession>Q552U3</accession>
<dbReference type="GeneID" id="8620175"/>
<gene>
    <name evidence="1" type="ORF">DDB_G0275907</name>
</gene>
<evidence type="ECO:0000313" key="2">
    <source>
        <dbReference type="Proteomes" id="UP000002195"/>
    </source>
</evidence>
<proteinExistence type="predicted"/>
<dbReference type="VEuPathDB" id="AmoebaDB:DDB_G0275907"/>
<name>Q552U3_DICDI</name>
<organism evidence="1 2">
    <name type="scientific">Dictyostelium discoideum</name>
    <name type="common">Social amoeba</name>
    <dbReference type="NCBI Taxonomy" id="44689"/>
    <lineage>
        <taxon>Eukaryota</taxon>
        <taxon>Amoebozoa</taxon>
        <taxon>Evosea</taxon>
        <taxon>Eumycetozoa</taxon>
        <taxon>Dictyostelia</taxon>
        <taxon>Dictyosteliales</taxon>
        <taxon>Dictyosteliaceae</taxon>
        <taxon>Dictyostelium</taxon>
    </lineage>
</organism>
<sequence>MEINFTPNLSNFCKLILIFLHRGFFPDYFLYPSSNVRIEQISTLYRMVRMDYVKIMVVPFSANNYYSNMEFIKELDSTIPELVYKKSVKKARSDMISHIYEE</sequence>
<protein>
    <submittedName>
        <fullName evidence="1">Uncharacterized protein</fullName>
    </submittedName>
</protein>
<dbReference type="EMBL" id="AAFI02000013">
    <property type="protein sequence ID" value="EAL69704.1"/>
    <property type="molecule type" value="Genomic_DNA"/>
</dbReference>
<evidence type="ECO:0000313" key="1">
    <source>
        <dbReference type="EMBL" id="EAL69704.1"/>
    </source>
</evidence>
<dbReference type="HOGENOM" id="CLU_2282739_0_0_1"/>
<reference evidence="1 2" key="1">
    <citation type="journal article" date="2005" name="Nature">
        <title>The genome of the social amoeba Dictyostelium discoideum.</title>
        <authorList>
            <consortium name="The Dictyostelium discoideum Sequencing Consortium"/>
            <person name="Eichinger L."/>
            <person name="Pachebat J.A."/>
            <person name="Glockner G."/>
            <person name="Rajandream M.A."/>
            <person name="Sucgang R."/>
            <person name="Berriman M."/>
            <person name="Song J."/>
            <person name="Olsen R."/>
            <person name="Szafranski K."/>
            <person name="Xu Q."/>
            <person name="Tunggal B."/>
            <person name="Kummerfeld S."/>
            <person name="Madera M."/>
            <person name="Konfortov B.A."/>
            <person name="Rivero F."/>
            <person name="Bankier A.T."/>
            <person name="Lehmann R."/>
            <person name="Hamlin N."/>
            <person name="Davies R."/>
            <person name="Gaudet P."/>
            <person name="Fey P."/>
            <person name="Pilcher K."/>
            <person name="Chen G."/>
            <person name="Saunders D."/>
            <person name="Sodergren E."/>
            <person name="Davis P."/>
            <person name="Kerhornou A."/>
            <person name="Nie X."/>
            <person name="Hall N."/>
            <person name="Anjard C."/>
            <person name="Hemphill L."/>
            <person name="Bason N."/>
            <person name="Farbrother P."/>
            <person name="Desany B."/>
            <person name="Just E."/>
            <person name="Morio T."/>
            <person name="Rost R."/>
            <person name="Churcher C."/>
            <person name="Cooper J."/>
            <person name="Haydock S."/>
            <person name="van Driessche N."/>
            <person name="Cronin A."/>
            <person name="Goodhead I."/>
            <person name="Muzny D."/>
            <person name="Mourier T."/>
            <person name="Pain A."/>
            <person name="Lu M."/>
            <person name="Harper D."/>
            <person name="Lindsay R."/>
            <person name="Hauser H."/>
            <person name="James K."/>
            <person name="Quiles M."/>
            <person name="Madan Babu M."/>
            <person name="Saito T."/>
            <person name="Buchrieser C."/>
            <person name="Wardroper A."/>
            <person name="Felder M."/>
            <person name="Thangavelu M."/>
            <person name="Johnson D."/>
            <person name="Knights A."/>
            <person name="Loulseged H."/>
            <person name="Mungall K."/>
            <person name="Oliver K."/>
            <person name="Price C."/>
            <person name="Quail M.A."/>
            <person name="Urushihara H."/>
            <person name="Hernandez J."/>
            <person name="Rabbinowitsch E."/>
            <person name="Steffen D."/>
            <person name="Sanders M."/>
            <person name="Ma J."/>
            <person name="Kohara Y."/>
            <person name="Sharp S."/>
            <person name="Simmonds M."/>
            <person name="Spiegler S."/>
            <person name="Tivey A."/>
            <person name="Sugano S."/>
            <person name="White B."/>
            <person name="Walker D."/>
            <person name="Woodward J."/>
            <person name="Winckler T."/>
            <person name="Tanaka Y."/>
            <person name="Shaulsky G."/>
            <person name="Schleicher M."/>
            <person name="Weinstock G."/>
            <person name="Rosenthal A."/>
            <person name="Cox E.C."/>
            <person name="Chisholm R.L."/>
            <person name="Gibbs R."/>
            <person name="Loomis W.F."/>
            <person name="Platzer M."/>
            <person name="Kay R.R."/>
            <person name="Williams J."/>
            <person name="Dear P.H."/>
            <person name="Noegel A.A."/>
            <person name="Barrell B."/>
            <person name="Kuspa A."/>
        </authorList>
    </citation>
    <scope>NUCLEOTIDE SEQUENCE [LARGE SCALE GENOMIC DNA]</scope>
    <source>
        <strain evidence="1 2">AX4</strain>
    </source>
</reference>
<dbReference type="Proteomes" id="UP000002195">
    <property type="component" value="Unassembled WGS sequence"/>
</dbReference>
<dbReference type="AlphaFoldDB" id="Q552U3"/>
<dbReference type="InParanoid" id="Q552U3"/>
<comment type="caution">
    <text evidence="1">The sequence shown here is derived from an EMBL/GenBank/DDBJ whole genome shotgun (WGS) entry which is preliminary data.</text>
</comment>
<dbReference type="KEGG" id="ddi:DDB_G0275907"/>
<dbReference type="RefSeq" id="XP_643588.1">
    <property type="nucleotide sequence ID" value="XM_638496.1"/>
</dbReference>
<dbReference type="PaxDb" id="44689-DDB0217717"/>
<keyword evidence="2" id="KW-1185">Reference proteome</keyword>